<dbReference type="Pfam" id="PF12680">
    <property type="entry name" value="SnoaL_2"/>
    <property type="match status" value="1"/>
</dbReference>
<protein>
    <submittedName>
        <fullName evidence="2">Nuclear transport factor 2 family protein</fullName>
    </submittedName>
</protein>
<organism evidence="2 3">
    <name type="scientific">Paenibacillus illinoisensis</name>
    <dbReference type="NCBI Taxonomy" id="59845"/>
    <lineage>
        <taxon>Bacteria</taxon>
        <taxon>Bacillati</taxon>
        <taxon>Bacillota</taxon>
        <taxon>Bacilli</taxon>
        <taxon>Bacillales</taxon>
        <taxon>Paenibacillaceae</taxon>
        <taxon>Paenibacillus</taxon>
    </lineage>
</organism>
<dbReference type="EMBL" id="JBIYSL010000001">
    <property type="protein sequence ID" value="MFK0521461.1"/>
    <property type="molecule type" value="Genomic_DNA"/>
</dbReference>
<comment type="caution">
    <text evidence="2">The sequence shown here is derived from an EMBL/GenBank/DDBJ whole genome shotgun (WGS) entry which is preliminary data.</text>
</comment>
<evidence type="ECO:0000259" key="1">
    <source>
        <dbReference type="Pfam" id="PF12680"/>
    </source>
</evidence>
<accession>A0ABW8HP75</accession>
<dbReference type="Proteomes" id="UP001618531">
    <property type="component" value="Unassembled WGS sequence"/>
</dbReference>
<evidence type="ECO:0000313" key="3">
    <source>
        <dbReference type="Proteomes" id="UP001618531"/>
    </source>
</evidence>
<keyword evidence="3" id="KW-1185">Reference proteome</keyword>
<feature type="domain" description="SnoaL-like" evidence="1">
    <location>
        <begin position="20"/>
        <end position="127"/>
    </location>
</feature>
<proteinExistence type="predicted"/>
<reference evidence="2 3" key="1">
    <citation type="submission" date="2024-11" db="EMBL/GenBank/DDBJ databases">
        <title>Identification and Characterization of a Novel Fosfomycin Bacillithiol Transferase FosB8 in Paenibacillus illinoisensis.</title>
        <authorList>
            <person name="Lu W."/>
        </authorList>
    </citation>
    <scope>NUCLEOTIDE SEQUENCE [LARGE SCALE GENOMIC DNA]</scope>
    <source>
        <strain evidence="2 3">WP77</strain>
    </source>
</reference>
<evidence type="ECO:0000313" key="2">
    <source>
        <dbReference type="EMBL" id="MFK0521461.1"/>
    </source>
</evidence>
<gene>
    <name evidence="2" type="ORF">ACINKY_04545</name>
</gene>
<dbReference type="Gene3D" id="3.10.450.50">
    <property type="match status" value="1"/>
</dbReference>
<sequence length="143" mass="16312">MNDTNKQVGNNVAGQIMHGFTQLLLERKLDQWTELFAAKAVFEFPYSPAGYPQQLNGSAAISQHIHTLFEQMEIQEFSEPVIMTSQDTNQFVAEFTCKGSSLITNKPYHQAYISVVTYDDNGKITHYKDYWNPLVVLESIETE</sequence>
<dbReference type="SUPFAM" id="SSF54427">
    <property type="entry name" value="NTF2-like"/>
    <property type="match status" value="1"/>
</dbReference>
<name>A0ABW8HP75_9BACL</name>
<dbReference type="InterPro" id="IPR037401">
    <property type="entry name" value="SnoaL-like"/>
</dbReference>
<dbReference type="RefSeq" id="WP_402871538.1">
    <property type="nucleotide sequence ID" value="NZ_JBIYSL010000001.1"/>
</dbReference>
<dbReference type="InterPro" id="IPR032710">
    <property type="entry name" value="NTF2-like_dom_sf"/>
</dbReference>